<keyword evidence="1" id="KW-0805">Transcription regulation</keyword>
<proteinExistence type="predicted"/>
<dbReference type="AlphaFoldDB" id="A0A6I3SPV5"/>
<dbReference type="InterPro" id="IPR036388">
    <property type="entry name" value="WH-like_DNA-bd_sf"/>
</dbReference>
<dbReference type="RefSeq" id="WP_155477804.1">
    <property type="nucleotide sequence ID" value="NZ_WNKU01000033.1"/>
</dbReference>
<dbReference type="InterPro" id="IPR050684">
    <property type="entry name" value="HTH-Siroheme_Decarb"/>
</dbReference>
<accession>A0A6I3SPV5</accession>
<evidence type="ECO:0000259" key="4">
    <source>
        <dbReference type="PROSITE" id="PS50956"/>
    </source>
</evidence>
<dbReference type="EMBL" id="WNKU01000033">
    <property type="protein sequence ID" value="MTV50725.1"/>
    <property type="molecule type" value="Genomic_DNA"/>
</dbReference>
<reference evidence="5 6" key="1">
    <citation type="submission" date="2019-11" db="EMBL/GenBank/DDBJ databases">
        <title>Whole-genome sequence of a the green, strictly anaerobic photosynthetic bacterium Heliobacillus mobilis DSM 6151.</title>
        <authorList>
            <person name="Kyndt J.A."/>
            <person name="Meyer T.E."/>
        </authorList>
    </citation>
    <scope>NUCLEOTIDE SEQUENCE [LARGE SCALE GENOMIC DNA]</scope>
    <source>
        <strain evidence="5 6">DSM 6151</strain>
    </source>
</reference>
<comment type="caution">
    <text evidence="5">The sequence shown here is derived from an EMBL/GenBank/DDBJ whole genome shotgun (WGS) entry which is preliminary data.</text>
</comment>
<dbReference type="Gene3D" id="3.30.70.920">
    <property type="match status" value="1"/>
</dbReference>
<keyword evidence="2" id="KW-0238">DNA-binding</keyword>
<evidence type="ECO:0000256" key="3">
    <source>
        <dbReference type="ARBA" id="ARBA00023163"/>
    </source>
</evidence>
<evidence type="ECO:0000256" key="2">
    <source>
        <dbReference type="ARBA" id="ARBA00023125"/>
    </source>
</evidence>
<dbReference type="PANTHER" id="PTHR43413:SF7">
    <property type="entry name" value="HTH-TYPE TRANSCRIPTIONAL REGULATOR PTR2"/>
    <property type="match status" value="1"/>
</dbReference>
<dbReference type="InterPro" id="IPR019888">
    <property type="entry name" value="Tscrpt_reg_AsnC-like"/>
</dbReference>
<evidence type="ECO:0000313" key="6">
    <source>
        <dbReference type="Proteomes" id="UP000430670"/>
    </source>
</evidence>
<dbReference type="PROSITE" id="PS50956">
    <property type="entry name" value="HTH_ASNC_2"/>
    <property type="match status" value="1"/>
</dbReference>
<dbReference type="SUPFAM" id="SSF46785">
    <property type="entry name" value="Winged helix' DNA-binding domain"/>
    <property type="match status" value="1"/>
</dbReference>
<evidence type="ECO:0000313" key="5">
    <source>
        <dbReference type="EMBL" id="MTV50725.1"/>
    </source>
</evidence>
<dbReference type="GO" id="GO:0043565">
    <property type="term" value="F:sequence-specific DNA binding"/>
    <property type="evidence" value="ECO:0007669"/>
    <property type="project" value="InterPro"/>
</dbReference>
<evidence type="ECO:0000256" key="1">
    <source>
        <dbReference type="ARBA" id="ARBA00023015"/>
    </source>
</evidence>
<dbReference type="SUPFAM" id="SSF54909">
    <property type="entry name" value="Dimeric alpha+beta barrel"/>
    <property type="match status" value="1"/>
</dbReference>
<dbReference type="InterPro" id="IPR036390">
    <property type="entry name" value="WH_DNA-bd_sf"/>
</dbReference>
<gene>
    <name evidence="5" type="ORF">GJ688_17470</name>
</gene>
<dbReference type="OrthoDB" id="66249at2"/>
<dbReference type="InterPro" id="IPR011008">
    <property type="entry name" value="Dimeric_a/b-barrel"/>
</dbReference>
<sequence>MGAIDKKKLLDILQDDCRISHEQIALMLGQDVETVKRAIKEMEEERIILKYPALINPEKLGDDTVTAMIDVKVVPQRDVGFDQVAERIYRYPEVRSVFLMSGGYDLSVVIEGRTMKEVALFVAQKLAVLEHVQSTATHFVLKRYKKDGVIYDEKEEDYRLQVSP</sequence>
<name>A0A6I3SPV5_HELMO</name>
<dbReference type="Proteomes" id="UP000430670">
    <property type="component" value="Unassembled WGS sequence"/>
</dbReference>
<protein>
    <submittedName>
        <fullName evidence="5">Winged helix-turn-helix transcriptional regulator</fullName>
    </submittedName>
</protein>
<dbReference type="Pfam" id="PF01037">
    <property type="entry name" value="AsnC_trans_reg"/>
    <property type="match status" value="1"/>
</dbReference>
<dbReference type="InterPro" id="IPR000485">
    <property type="entry name" value="AsnC-type_HTH_dom"/>
</dbReference>
<dbReference type="Pfam" id="PF13412">
    <property type="entry name" value="HTH_24"/>
    <property type="match status" value="1"/>
</dbReference>
<keyword evidence="6" id="KW-1185">Reference proteome</keyword>
<keyword evidence="3" id="KW-0804">Transcription</keyword>
<dbReference type="SMART" id="SM00344">
    <property type="entry name" value="HTH_ASNC"/>
    <property type="match status" value="1"/>
</dbReference>
<dbReference type="PANTHER" id="PTHR43413">
    <property type="entry name" value="TRANSCRIPTIONAL REGULATOR, ASNC FAMILY"/>
    <property type="match status" value="1"/>
</dbReference>
<feature type="domain" description="HTH asnC-type" evidence="4">
    <location>
        <begin position="1"/>
        <end position="63"/>
    </location>
</feature>
<organism evidence="5 6">
    <name type="scientific">Heliobacterium mobile</name>
    <name type="common">Heliobacillus mobilis</name>
    <dbReference type="NCBI Taxonomy" id="28064"/>
    <lineage>
        <taxon>Bacteria</taxon>
        <taxon>Bacillati</taxon>
        <taxon>Bacillota</taxon>
        <taxon>Clostridia</taxon>
        <taxon>Eubacteriales</taxon>
        <taxon>Heliobacteriaceae</taxon>
        <taxon>Heliobacterium</taxon>
    </lineage>
</organism>
<dbReference type="Gene3D" id="1.10.10.10">
    <property type="entry name" value="Winged helix-like DNA-binding domain superfamily/Winged helix DNA-binding domain"/>
    <property type="match status" value="1"/>
</dbReference>
<dbReference type="InterPro" id="IPR019887">
    <property type="entry name" value="Tscrpt_reg_AsnC/Lrp_C"/>
</dbReference>